<dbReference type="Gene3D" id="3.40.50.1100">
    <property type="match status" value="2"/>
</dbReference>
<dbReference type="InterPro" id="IPR036052">
    <property type="entry name" value="TrpB-like_PALP_sf"/>
</dbReference>
<evidence type="ECO:0000256" key="3">
    <source>
        <dbReference type="ARBA" id="ARBA00022898"/>
    </source>
</evidence>
<comment type="cofactor">
    <cofactor evidence="1">
        <name>pyridoxal 5'-phosphate</name>
        <dbReference type="ChEBI" id="CHEBI:597326"/>
    </cofactor>
</comment>
<reference evidence="5" key="1">
    <citation type="submission" date="2018-06" db="EMBL/GenBank/DDBJ databases">
        <authorList>
            <person name="Zhirakovskaya E."/>
        </authorList>
    </citation>
    <scope>NUCLEOTIDE SEQUENCE</scope>
</reference>
<evidence type="ECO:0000256" key="1">
    <source>
        <dbReference type="ARBA" id="ARBA00001933"/>
    </source>
</evidence>
<sequence length="311" mass="34475">MIDFEKYSDEKSCVTTLVTLPGGNNGVNVLMKRTDLVHPVISGNKWYKMKYNIVEMQKQGIDTLLTFGGAYSNHIHAASHAGKLFGFKTIGLIRGEEHLPLNSTLQSAINNGMELHYVDRTTFRKRETEEFLNSLKEKFGNVYILPVGGTNTVALKGCAEIIDQIEIDYDYICSASGSGGTFAGLVAGLQGDKKAMAFPALKGGEFLEKVISDLVSNYTGKSFSNWQLNTNYHFGGFAKLSRELIEFTHEFNKLNGFELDYIYTNKMMYGIADLIRKGFLKSGETIVAIHSGGLQGNEGMKEKVSKNMIKN</sequence>
<keyword evidence="3" id="KW-0663">Pyridoxal phosphate</keyword>
<dbReference type="Pfam" id="PF00291">
    <property type="entry name" value="PALP"/>
    <property type="match status" value="1"/>
</dbReference>
<organism evidence="5">
    <name type="scientific">hydrothermal vent metagenome</name>
    <dbReference type="NCBI Taxonomy" id="652676"/>
    <lineage>
        <taxon>unclassified sequences</taxon>
        <taxon>metagenomes</taxon>
        <taxon>ecological metagenomes</taxon>
    </lineage>
</organism>
<dbReference type="AlphaFoldDB" id="A0A3B1BLB0"/>
<dbReference type="PANTHER" id="PTHR43780">
    <property type="entry name" value="1-AMINOCYCLOPROPANE-1-CARBOXYLATE DEAMINASE-RELATED"/>
    <property type="match status" value="1"/>
</dbReference>
<evidence type="ECO:0000259" key="4">
    <source>
        <dbReference type="Pfam" id="PF00291"/>
    </source>
</evidence>
<dbReference type="InterPro" id="IPR001926">
    <property type="entry name" value="TrpB-like_PALP"/>
</dbReference>
<comment type="similarity">
    <text evidence="2">Belongs to the ACC deaminase/D-cysteine desulfhydrase family.</text>
</comment>
<evidence type="ECO:0000313" key="5">
    <source>
        <dbReference type="EMBL" id="VAX19086.1"/>
    </source>
</evidence>
<name>A0A3B1BLB0_9ZZZZ</name>
<evidence type="ECO:0000256" key="2">
    <source>
        <dbReference type="ARBA" id="ARBA00008639"/>
    </source>
</evidence>
<dbReference type="EMBL" id="UOGD01000128">
    <property type="protein sequence ID" value="VAX19086.1"/>
    <property type="molecule type" value="Genomic_DNA"/>
</dbReference>
<dbReference type="PIRSF" id="PIRSF006278">
    <property type="entry name" value="ACCD_DCysDesulf"/>
    <property type="match status" value="1"/>
</dbReference>
<feature type="domain" description="Tryptophan synthase beta chain-like PALP" evidence="4">
    <location>
        <begin position="15"/>
        <end position="292"/>
    </location>
</feature>
<protein>
    <submittedName>
        <fullName evidence="5">Pyridoxal phosphate-dependent deaminase, putative</fullName>
    </submittedName>
</protein>
<dbReference type="SUPFAM" id="SSF53686">
    <property type="entry name" value="Tryptophan synthase beta subunit-like PLP-dependent enzymes"/>
    <property type="match status" value="1"/>
</dbReference>
<proteinExistence type="inferred from homology"/>
<gene>
    <name evidence="5" type="ORF">MNBD_IGNAVI01-541</name>
</gene>
<accession>A0A3B1BLB0</accession>
<dbReference type="PANTHER" id="PTHR43780:SF2">
    <property type="entry name" value="1-AMINOCYCLOPROPANE-1-CARBOXYLATE DEAMINASE-RELATED"/>
    <property type="match status" value="1"/>
</dbReference>
<dbReference type="GO" id="GO:0019148">
    <property type="term" value="F:D-cysteine desulfhydrase activity"/>
    <property type="evidence" value="ECO:0007669"/>
    <property type="project" value="TreeGrafter"/>
</dbReference>
<dbReference type="InterPro" id="IPR027278">
    <property type="entry name" value="ACCD_DCysDesulf"/>
</dbReference>